<dbReference type="PANTHER" id="PTHR35801:SF1">
    <property type="entry name" value="PHOSPHOSERINE PHOSPHATASE RSBX"/>
    <property type="match status" value="1"/>
</dbReference>
<evidence type="ECO:0000313" key="2">
    <source>
        <dbReference type="EMBL" id="OWK44289.1"/>
    </source>
</evidence>
<dbReference type="SMART" id="SM00331">
    <property type="entry name" value="PP2C_SIG"/>
    <property type="match status" value="1"/>
</dbReference>
<name>A0A225E470_9BACT</name>
<dbReference type="InterPro" id="IPR003594">
    <property type="entry name" value="HATPase_dom"/>
</dbReference>
<dbReference type="CDD" id="cd16934">
    <property type="entry name" value="HATPase_RsbT-like"/>
    <property type="match status" value="1"/>
</dbReference>
<dbReference type="AlphaFoldDB" id="A0A225E470"/>
<dbReference type="Pfam" id="PF07228">
    <property type="entry name" value="SpoIIE"/>
    <property type="match status" value="1"/>
</dbReference>
<protein>
    <submittedName>
        <fullName evidence="2">Anti-sigma B factor RsbT / Phosphoserine phosphatase RsbX</fullName>
    </submittedName>
</protein>
<dbReference type="InterPro" id="IPR036457">
    <property type="entry name" value="PPM-type-like_dom_sf"/>
</dbReference>
<evidence type="ECO:0000259" key="1">
    <source>
        <dbReference type="SMART" id="SM00331"/>
    </source>
</evidence>
<dbReference type="SUPFAM" id="SSF81606">
    <property type="entry name" value="PP2C-like"/>
    <property type="match status" value="1"/>
</dbReference>
<dbReference type="Gene3D" id="3.30.565.10">
    <property type="entry name" value="Histidine kinase-like ATPase, C-terminal domain"/>
    <property type="match status" value="1"/>
</dbReference>
<dbReference type="EMBL" id="NIDE01000003">
    <property type="protein sequence ID" value="OWK44289.1"/>
    <property type="molecule type" value="Genomic_DNA"/>
</dbReference>
<dbReference type="Proteomes" id="UP000214646">
    <property type="component" value="Unassembled WGS sequence"/>
</dbReference>
<proteinExistence type="predicted"/>
<comment type="caution">
    <text evidence="2">The sequence shown here is derived from an EMBL/GenBank/DDBJ whole genome shotgun (WGS) entry which is preliminary data.</text>
</comment>
<dbReference type="InterPro" id="IPR039248">
    <property type="entry name" value="Ptase_RsbX"/>
</dbReference>
<dbReference type="PANTHER" id="PTHR35801">
    <property type="entry name" value="PHOSPHOSERINE PHOSPHATASE RSBX"/>
    <property type="match status" value="1"/>
</dbReference>
<dbReference type="InterPro" id="IPR001932">
    <property type="entry name" value="PPM-type_phosphatase-like_dom"/>
</dbReference>
<accession>A0A225E470</accession>
<dbReference type="Pfam" id="PF13581">
    <property type="entry name" value="HATPase_c_2"/>
    <property type="match status" value="1"/>
</dbReference>
<reference evidence="3" key="1">
    <citation type="submission" date="2017-06" db="EMBL/GenBank/DDBJ databases">
        <title>Genome analysis of Fimbriiglobus ruber SP5, the first member of the order Planctomycetales with confirmed chitinolytic capability.</title>
        <authorList>
            <person name="Ravin N.V."/>
            <person name="Rakitin A.L."/>
            <person name="Ivanova A.A."/>
            <person name="Beletsky A.V."/>
            <person name="Kulichevskaya I.S."/>
            <person name="Mardanov A.V."/>
            <person name="Dedysh S.N."/>
        </authorList>
    </citation>
    <scope>NUCLEOTIDE SEQUENCE [LARGE SCALE GENOMIC DNA]</scope>
    <source>
        <strain evidence="3">SP5</strain>
    </source>
</reference>
<organism evidence="2 3">
    <name type="scientific">Fimbriiglobus ruber</name>
    <dbReference type="NCBI Taxonomy" id="1908690"/>
    <lineage>
        <taxon>Bacteria</taxon>
        <taxon>Pseudomonadati</taxon>
        <taxon>Planctomycetota</taxon>
        <taxon>Planctomycetia</taxon>
        <taxon>Gemmatales</taxon>
        <taxon>Gemmataceae</taxon>
        <taxon>Fimbriiglobus</taxon>
    </lineage>
</organism>
<sequence>MAVAIAASVAMSDVDQGRVALIATEAATNLIKHAGGGEIVVRSVPTELGGGVELLALDRGPGIVDVGKSLRDGFSTTGTAGNGLGAIRRLSDEFDMTSTSNIGTAILARVRDKQTAGSHQKRYWRSGAVCLPVAGEVVCGDAWVVMTSAEQTSILVADGLGHGLAAATASGEAVRVFRGMAHAPLERILRDLHSALRPTRGAAVAVTTVDHSTRTLQYAGIGNIAGVIAGPDKRQGLVSLNGTLGHELRKIQVFEYQWPPEAVLVLHSDGLATQWDLHRYPGLSSRHPGLIAGVLYRDFRRGRDDVTVLAIRDRDEGPS</sequence>
<dbReference type="SUPFAM" id="SSF55874">
    <property type="entry name" value="ATPase domain of HSP90 chaperone/DNA topoisomerase II/histidine kinase"/>
    <property type="match status" value="1"/>
</dbReference>
<gene>
    <name evidence="2" type="ORF">FRUB_02221</name>
</gene>
<evidence type="ECO:0000313" key="3">
    <source>
        <dbReference type="Proteomes" id="UP000214646"/>
    </source>
</evidence>
<dbReference type="Gene3D" id="3.60.40.10">
    <property type="entry name" value="PPM-type phosphatase domain"/>
    <property type="match status" value="1"/>
</dbReference>
<keyword evidence="3" id="KW-1185">Reference proteome</keyword>
<dbReference type="InterPro" id="IPR036890">
    <property type="entry name" value="HATPase_C_sf"/>
</dbReference>
<feature type="domain" description="PPM-type phosphatase" evidence="1">
    <location>
        <begin position="121"/>
        <end position="313"/>
    </location>
</feature>